<name>A0A448X0B2_9PLAT</name>
<dbReference type="AlphaFoldDB" id="A0A448X0B2"/>
<proteinExistence type="predicted"/>
<sequence length="64" mass="7093">MVEASLFGKDDKPTKSRKTLMTDAIQFRVESCGLAPQMLPTGEMVPAVNQLMKNKHSKLLFQVG</sequence>
<evidence type="ECO:0000313" key="2">
    <source>
        <dbReference type="Proteomes" id="UP000784294"/>
    </source>
</evidence>
<gene>
    <name evidence="1" type="ORF">PXEA_LOCUS18101</name>
</gene>
<evidence type="ECO:0000313" key="1">
    <source>
        <dbReference type="EMBL" id="VEL24661.1"/>
    </source>
</evidence>
<reference evidence="1" key="1">
    <citation type="submission" date="2018-11" db="EMBL/GenBank/DDBJ databases">
        <authorList>
            <consortium name="Pathogen Informatics"/>
        </authorList>
    </citation>
    <scope>NUCLEOTIDE SEQUENCE</scope>
</reference>
<comment type="caution">
    <text evidence="1">The sequence shown here is derived from an EMBL/GenBank/DDBJ whole genome shotgun (WGS) entry which is preliminary data.</text>
</comment>
<protein>
    <submittedName>
        <fullName evidence="1">Uncharacterized protein</fullName>
    </submittedName>
</protein>
<dbReference type="Proteomes" id="UP000784294">
    <property type="component" value="Unassembled WGS sequence"/>
</dbReference>
<keyword evidence="2" id="KW-1185">Reference proteome</keyword>
<accession>A0A448X0B2</accession>
<organism evidence="1 2">
    <name type="scientific">Protopolystoma xenopodis</name>
    <dbReference type="NCBI Taxonomy" id="117903"/>
    <lineage>
        <taxon>Eukaryota</taxon>
        <taxon>Metazoa</taxon>
        <taxon>Spiralia</taxon>
        <taxon>Lophotrochozoa</taxon>
        <taxon>Platyhelminthes</taxon>
        <taxon>Monogenea</taxon>
        <taxon>Polyopisthocotylea</taxon>
        <taxon>Polystomatidea</taxon>
        <taxon>Polystomatidae</taxon>
        <taxon>Protopolystoma</taxon>
    </lineage>
</organism>
<dbReference type="EMBL" id="CAAALY010068915">
    <property type="protein sequence ID" value="VEL24661.1"/>
    <property type="molecule type" value="Genomic_DNA"/>
</dbReference>